<dbReference type="AlphaFoldDB" id="A0A383D9E0"/>
<reference evidence="1" key="1">
    <citation type="submission" date="2018-05" db="EMBL/GenBank/DDBJ databases">
        <authorList>
            <person name="Lanie J.A."/>
            <person name="Ng W.-L."/>
            <person name="Kazmierczak K.M."/>
            <person name="Andrzejewski T.M."/>
            <person name="Davidsen T.M."/>
            <person name="Wayne K.J."/>
            <person name="Tettelin H."/>
            <person name="Glass J.I."/>
            <person name="Rusch D."/>
            <person name="Podicherti R."/>
            <person name="Tsui H.-C.T."/>
            <person name="Winkler M.E."/>
        </authorList>
    </citation>
    <scope>NUCLEOTIDE SEQUENCE</scope>
</reference>
<feature type="non-terminal residue" evidence="1">
    <location>
        <position position="236"/>
    </location>
</feature>
<name>A0A383D9E0_9ZZZZ</name>
<protein>
    <submittedName>
        <fullName evidence="1">Uncharacterized protein</fullName>
    </submittedName>
</protein>
<accession>A0A383D9E0</accession>
<sequence>LQSAIVCATNYFRADTQAGLCLSHSNPMICTGGSYTYFPSGIYVSGGTLYVANNLMARTGVCADTNSPLNLYGGNNAERCTVLHGKTFSCCCVQSPIVCAITCVRSETGFYQPTYTGWSGEANKIQWHSCRMYLQNMCDTGCFHFRNQGGTNVVSICAATGSLHSTSCLCAPTICATGGGYNLRTAGCVYAAGQVRGEASVYSNTVVYAPVICGTSYGEFSGADDYNGLAIGQAYA</sequence>
<proteinExistence type="predicted"/>
<evidence type="ECO:0000313" key="1">
    <source>
        <dbReference type="EMBL" id="SVE41157.1"/>
    </source>
</evidence>
<organism evidence="1">
    <name type="scientific">marine metagenome</name>
    <dbReference type="NCBI Taxonomy" id="408172"/>
    <lineage>
        <taxon>unclassified sequences</taxon>
        <taxon>metagenomes</taxon>
        <taxon>ecological metagenomes</taxon>
    </lineage>
</organism>
<dbReference type="EMBL" id="UINC01215467">
    <property type="protein sequence ID" value="SVE41157.1"/>
    <property type="molecule type" value="Genomic_DNA"/>
</dbReference>
<feature type="non-terminal residue" evidence="1">
    <location>
        <position position="1"/>
    </location>
</feature>
<gene>
    <name evidence="1" type="ORF">METZ01_LOCUS494011</name>
</gene>